<organism evidence="2 3">
    <name type="scientific">Marinobacter albus</name>
    <dbReference type="NCBI Taxonomy" id="3030833"/>
    <lineage>
        <taxon>Bacteria</taxon>
        <taxon>Pseudomonadati</taxon>
        <taxon>Pseudomonadota</taxon>
        <taxon>Gammaproteobacteria</taxon>
        <taxon>Pseudomonadales</taxon>
        <taxon>Marinobacteraceae</taxon>
        <taxon>Marinobacter</taxon>
    </lineage>
</organism>
<evidence type="ECO:0000313" key="2">
    <source>
        <dbReference type="EMBL" id="MDK9557208.1"/>
    </source>
</evidence>
<accession>A0ABT7HA19</accession>
<dbReference type="InterPro" id="IPR002645">
    <property type="entry name" value="STAS_dom"/>
</dbReference>
<dbReference type="SUPFAM" id="SSF52091">
    <property type="entry name" value="SpoIIaa-like"/>
    <property type="match status" value="1"/>
</dbReference>
<dbReference type="PROSITE" id="PS50801">
    <property type="entry name" value="STAS"/>
    <property type="match status" value="1"/>
</dbReference>
<sequence length="106" mass="11134">MTAPAPRVEMIDSVLTVSGEVDGDSVVALRKQGETLLNTVNVDLVVDLGTLKTASSVVLSLLLCWQRLANRRGVSLSYRGVSERLASLAALSNLDDQLSGFSSGSA</sequence>
<dbReference type="CDD" id="cd07043">
    <property type="entry name" value="STAS_anti-anti-sigma_factors"/>
    <property type="match status" value="1"/>
</dbReference>
<dbReference type="Proteomes" id="UP001223547">
    <property type="component" value="Unassembled WGS sequence"/>
</dbReference>
<dbReference type="InterPro" id="IPR036513">
    <property type="entry name" value="STAS_dom_sf"/>
</dbReference>
<evidence type="ECO:0000313" key="3">
    <source>
        <dbReference type="Proteomes" id="UP001223547"/>
    </source>
</evidence>
<name>A0ABT7HA19_9GAMM</name>
<keyword evidence="3" id="KW-1185">Reference proteome</keyword>
<dbReference type="RefSeq" id="WP_219866344.1">
    <property type="nucleotide sequence ID" value="NZ_JASSQD010000001.1"/>
</dbReference>
<dbReference type="EMBL" id="JASSQD010000001">
    <property type="protein sequence ID" value="MDK9557208.1"/>
    <property type="molecule type" value="Genomic_DNA"/>
</dbReference>
<gene>
    <name evidence="2" type="ORF">QQF73_06165</name>
</gene>
<dbReference type="Gene3D" id="3.30.750.24">
    <property type="entry name" value="STAS domain"/>
    <property type="match status" value="1"/>
</dbReference>
<comment type="caution">
    <text evidence="2">The sequence shown here is derived from an EMBL/GenBank/DDBJ whole genome shotgun (WGS) entry which is preliminary data.</text>
</comment>
<dbReference type="Pfam" id="PF13466">
    <property type="entry name" value="STAS_2"/>
    <property type="match status" value="1"/>
</dbReference>
<feature type="domain" description="STAS" evidence="1">
    <location>
        <begin position="14"/>
        <end position="106"/>
    </location>
</feature>
<proteinExistence type="predicted"/>
<reference evidence="2 3" key="1">
    <citation type="submission" date="2023-05" db="EMBL/GenBank/DDBJ databases">
        <title>Marinobacter albus sp. nov., a marine bacterium isolated from sand in a coastal intertidal zone of huludao.</title>
        <authorList>
            <person name="Deng T."/>
        </authorList>
    </citation>
    <scope>NUCLEOTIDE SEQUENCE [LARGE SCALE GENOMIC DNA]</scope>
    <source>
        <strain evidence="2 3">M216</strain>
    </source>
</reference>
<evidence type="ECO:0000259" key="1">
    <source>
        <dbReference type="PROSITE" id="PS50801"/>
    </source>
</evidence>
<dbReference type="InterPro" id="IPR058548">
    <property type="entry name" value="MlaB-like_STAS"/>
</dbReference>
<protein>
    <submittedName>
        <fullName evidence="2">STAS domain-containing protein</fullName>
    </submittedName>
</protein>